<evidence type="ECO:0000313" key="1">
    <source>
        <dbReference type="EMBL" id="MBC5733727.1"/>
    </source>
</evidence>
<dbReference type="EMBL" id="JACOPP010000009">
    <property type="protein sequence ID" value="MBC5733727.1"/>
    <property type="molecule type" value="Genomic_DNA"/>
</dbReference>
<proteinExistence type="predicted"/>
<accession>A0A8J6M5J0</accession>
<evidence type="ECO:0008006" key="3">
    <source>
        <dbReference type="Google" id="ProtNLM"/>
    </source>
</evidence>
<keyword evidence="2" id="KW-1185">Reference proteome</keyword>
<sequence>MDTRAMVNIALKLAGLEEDTVDTEIGCAGQDVKRVLAGIDMDTATLLAAKQRGYDCVAEHHGIMGRAVRIGEQMLKDQMMLMYRFGVPINVAQKAIEKRARQESQKMHSKNLNRQADFAKFIDMPYLGLHTPADLIGQAIVQERMDALTKDKPFTTLQDVVDVLNEFPEVRGALQDPAIRVGEPGSYAGKVCVLFAGVTGGGAQVYNTFFDYGVGTLIVMHMPEDDIKAVAEHNKGNVIIAGHMASDSIGFNRVLDAWQAEGLEVTRIGGLVSSAGC</sequence>
<evidence type="ECO:0000313" key="2">
    <source>
        <dbReference type="Proteomes" id="UP000661435"/>
    </source>
</evidence>
<gene>
    <name evidence="1" type="ORF">H8S57_08290</name>
</gene>
<name>A0A8J6M5J0_9FIRM</name>
<dbReference type="SUPFAM" id="SSF102705">
    <property type="entry name" value="NIF3 (NGG1p interacting factor 3)-like"/>
    <property type="match status" value="1"/>
</dbReference>
<dbReference type="AlphaFoldDB" id="A0A8J6M5J0"/>
<dbReference type="InterPro" id="IPR036069">
    <property type="entry name" value="DUF34/NIF3_sf"/>
</dbReference>
<comment type="caution">
    <text evidence="1">The sequence shown here is derived from an EMBL/GenBank/DDBJ whole genome shotgun (WGS) entry which is preliminary data.</text>
</comment>
<organism evidence="1 2">
    <name type="scientific">Lawsonibacter hominis</name>
    <dbReference type="NCBI Taxonomy" id="2763053"/>
    <lineage>
        <taxon>Bacteria</taxon>
        <taxon>Bacillati</taxon>
        <taxon>Bacillota</taxon>
        <taxon>Clostridia</taxon>
        <taxon>Eubacteriales</taxon>
        <taxon>Oscillospiraceae</taxon>
        <taxon>Lawsonibacter</taxon>
    </lineage>
</organism>
<protein>
    <recommendedName>
        <fullName evidence="3">NGG1p interacting factor NIF3</fullName>
    </recommendedName>
</protein>
<dbReference type="RefSeq" id="WP_186907616.1">
    <property type="nucleotide sequence ID" value="NZ_JACOPP010000009.1"/>
</dbReference>
<reference evidence="1" key="1">
    <citation type="submission" date="2020-08" db="EMBL/GenBank/DDBJ databases">
        <title>Genome public.</title>
        <authorList>
            <person name="Liu C."/>
            <person name="Sun Q."/>
        </authorList>
    </citation>
    <scope>NUCLEOTIDE SEQUENCE</scope>
    <source>
        <strain evidence="1">NSJ-51</strain>
    </source>
</reference>
<dbReference type="Proteomes" id="UP000661435">
    <property type="component" value="Unassembled WGS sequence"/>
</dbReference>